<sequence length="75" mass="8680">MTNDDTVTDDNDPETQIQENENEDGEIILEIEPGIESYNDALDVISKLKRFARAGQFYEQYKYGWTIGKQLQMTC</sequence>
<accession>A0A653CJY4</accession>
<gene>
    <name evidence="2" type="ORF">CALMAC_LOCUS9749</name>
</gene>
<evidence type="ECO:0000313" key="2">
    <source>
        <dbReference type="EMBL" id="VEN48225.1"/>
    </source>
</evidence>
<keyword evidence="3" id="KW-1185">Reference proteome</keyword>
<reference evidence="2 3" key="1">
    <citation type="submission" date="2019-01" db="EMBL/GenBank/DDBJ databases">
        <authorList>
            <person name="Sayadi A."/>
        </authorList>
    </citation>
    <scope>NUCLEOTIDE SEQUENCE [LARGE SCALE GENOMIC DNA]</scope>
</reference>
<feature type="region of interest" description="Disordered" evidence="1">
    <location>
        <begin position="1"/>
        <end position="23"/>
    </location>
</feature>
<dbReference type="AlphaFoldDB" id="A0A653CJY4"/>
<name>A0A653CJY4_CALMS</name>
<evidence type="ECO:0000313" key="3">
    <source>
        <dbReference type="Proteomes" id="UP000410492"/>
    </source>
</evidence>
<dbReference type="EMBL" id="CAACVG010008047">
    <property type="protein sequence ID" value="VEN48225.1"/>
    <property type="molecule type" value="Genomic_DNA"/>
</dbReference>
<feature type="compositionally biased region" description="Acidic residues" evidence="1">
    <location>
        <begin position="1"/>
        <end position="13"/>
    </location>
</feature>
<evidence type="ECO:0000256" key="1">
    <source>
        <dbReference type="SAM" id="MobiDB-lite"/>
    </source>
</evidence>
<proteinExistence type="predicted"/>
<organism evidence="2 3">
    <name type="scientific">Callosobruchus maculatus</name>
    <name type="common">Southern cowpea weevil</name>
    <name type="synonym">Pulse bruchid</name>
    <dbReference type="NCBI Taxonomy" id="64391"/>
    <lineage>
        <taxon>Eukaryota</taxon>
        <taxon>Metazoa</taxon>
        <taxon>Ecdysozoa</taxon>
        <taxon>Arthropoda</taxon>
        <taxon>Hexapoda</taxon>
        <taxon>Insecta</taxon>
        <taxon>Pterygota</taxon>
        <taxon>Neoptera</taxon>
        <taxon>Endopterygota</taxon>
        <taxon>Coleoptera</taxon>
        <taxon>Polyphaga</taxon>
        <taxon>Cucujiformia</taxon>
        <taxon>Chrysomeloidea</taxon>
        <taxon>Chrysomelidae</taxon>
        <taxon>Bruchinae</taxon>
        <taxon>Bruchini</taxon>
        <taxon>Callosobruchus</taxon>
    </lineage>
</organism>
<dbReference type="Proteomes" id="UP000410492">
    <property type="component" value="Unassembled WGS sequence"/>
</dbReference>
<protein>
    <submittedName>
        <fullName evidence="2">Uncharacterized protein</fullName>
    </submittedName>
</protein>